<dbReference type="EMBL" id="JAVIJP010000008">
    <property type="protein sequence ID" value="KAL3648221.1"/>
    <property type="molecule type" value="Genomic_DNA"/>
</dbReference>
<organism evidence="2 3">
    <name type="scientific">Castilleja foliolosa</name>
    <dbReference type="NCBI Taxonomy" id="1961234"/>
    <lineage>
        <taxon>Eukaryota</taxon>
        <taxon>Viridiplantae</taxon>
        <taxon>Streptophyta</taxon>
        <taxon>Embryophyta</taxon>
        <taxon>Tracheophyta</taxon>
        <taxon>Spermatophyta</taxon>
        <taxon>Magnoliopsida</taxon>
        <taxon>eudicotyledons</taxon>
        <taxon>Gunneridae</taxon>
        <taxon>Pentapetalae</taxon>
        <taxon>asterids</taxon>
        <taxon>lamiids</taxon>
        <taxon>Lamiales</taxon>
        <taxon>Orobanchaceae</taxon>
        <taxon>Pedicularideae</taxon>
        <taxon>Castillejinae</taxon>
        <taxon>Castilleja</taxon>
    </lineage>
</organism>
<feature type="region of interest" description="Disordered" evidence="1">
    <location>
        <begin position="180"/>
        <end position="201"/>
    </location>
</feature>
<name>A0ABD3E573_9LAMI</name>
<feature type="region of interest" description="Disordered" evidence="1">
    <location>
        <begin position="1"/>
        <end position="30"/>
    </location>
</feature>
<dbReference type="PANTHER" id="PTHR45786">
    <property type="entry name" value="DNA BINDING PROTEIN-LIKE"/>
    <property type="match status" value="1"/>
</dbReference>
<gene>
    <name evidence="2" type="ORF">CASFOL_007645</name>
</gene>
<evidence type="ECO:0000313" key="2">
    <source>
        <dbReference type="EMBL" id="KAL3648221.1"/>
    </source>
</evidence>
<feature type="compositionally biased region" description="Low complexity" evidence="1">
    <location>
        <begin position="53"/>
        <end position="66"/>
    </location>
</feature>
<dbReference type="Proteomes" id="UP001632038">
    <property type="component" value="Unassembled WGS sequence"/>
</dbReference>
<keyword evidence="3" id="KW-1185">Reference proteome</keyword>
<dbReference type="PANTHER" id="PTHR45786:SF66">
    <property type="entry name" value="HOOK MOTIF PROTEIN, PUTATIVE-RELATED"/>
    <property type="match status" value="1"/>
</dbReference>
<evidence type="ECO:0000313" key="3">
    <source>
        <dbReference type="Proteomes" id="UP001632038"/>
    </source>
</evidence>
<dbReference type="AlphaFoldDB" id="A0ABD3E573"/>
<accession>A0ABD3E573</accession>
<protein>
    <submittedName>
        <fullName evidence="2">Uncharacterized protein</fullName>
    </submittedName>
</protein>
<proteinExistence type="predicted"/>
<feature type="compositionally biased region" description="Basic residues" evidence="1">
    <location>
        <begin position="67"/>
        <end position="76"/>
    </location>
</feature>
<evidence type="ECO:0000256" key="1">
    <source>
        <dbReference type="SAM" id="MobiDB-lite"/>
    </source>
</evidence>
<sequence length="440" mass="49241">MKKKFVDENQSFNEVNIQSGKEHRSDNTNPLLERTRLSNITSSININQSIVSGLTSNTNDSTSSTNTRKHTSKRHKSSNDVVPQVSPFSDITNVIGNSRQNGHSRATHLETQNLTDSSPNSILFVLNNDNLVENSVIYGGDVPMEIVTDSSILRTVHDVIISNEKPKRPYKRRTNVANQSNGITTDVGNEKQPLPRKNISRRSRRSIVDTEGVVTDNQSLPSEYGDIGNESYVCQFCHAEFWFDERSLNSSSAAETRYNGCCGGGIVDLPLLVEPPAFLSELLHGTSRRSKHFQENIRSYNSMFCFTSMGGKVDHNVNTGSGPPIFRLHGQNYHLIGGLIPEHGSTPKFAQMYIYDTENEVINRKNSVRGVSGDNNLEEEIIDGLKQMLDDCNKLVKTFRMAKDKIRENGDANVRIRLIGKRRNGTENRTHDLPTCSENK</sequence>
<comment type="caution">
    <text evidence="2">The sequence shown here is derived from an EMBL/GenBank/DDBJ whole genome shotgun (WGS) entry which is preliminary data.</text>
</comment>
<feature type="compositionally biased region" description="Polar residues" evidence="1">
    <location>
        <begin position="8"/>
        <end position="19"/>
    </location>
</feature>
<feature type="region of interest" description="Disordered" evidence="1">
    <location>
        <begin position="53"/>
        <end position="86"/>
    </location>
</feature>
<reference evidence="3" key="1">
    <citation type="journal article" date="2024" name="IScience">
        <title>Strigolactones Initiate the Formation of Haustorium-like Structures in Castilleja.</title>
        <authorList>
            <person name="Buerger M."/>
            <person name="Peterson D."/>
            <person name="Chory J."/>
        </authorList>
    </citation>
    <scope>NUCLEOTIDE SEQUENCE [LARGE SCALE GENOMIC DNA]</scope>
</reference>